<accession>A0A8K1FLW7</accession>
<name>A0A8K1FLW7_PYTOL</name>
<proteinExistence type="predicted"/>
<dbReference type="OrthoDB" id="183995at2759"/>
<dbReference type="AlphaFoldDB" id="A0A8K1FLW7"/>
<keyword evidence="2" id="KW-1185">Reference proteome</keyword>
<dbReference type="EMBL" id="SPLM01000004">
    <property type="protein sequence ID" value="TMW67591.1"/>
    <property type="molecule type" value="Genomic_DNA"/>
</dbReference>
<sequence length="276" mass="30852">MVDVLVPRYGVQSIHRSKIREEGSSRLSAGISCLVLRFDADDEDVSTSALIPLLKVVGKNLKQLTILLDVESEVDSCRIELCDILRACPRLEVLKIQGLHVTDISQLSGYMDNNDCALSVLEFNKIERDSDDKIEDFLKAFEDSSKRVSQQLRELLIEPRNSAISSTLQHRVQKMLEANRTLGLFVLGVSPKHHSAYERALTQALPTVYLPVVHKSFPLRSKLGFISVVHAPCNGSHALSRLDSRALSSIFRFAALPQKRAVHVFRSDRAYESGSE</sequence>
<organism evidence="1 2">
    <name type="scientific">Pythium oligandrum</name>
    <name type="common">Mycoparasitic fungus</name>
    <dbReference type="NCBI Taxonomy" id="41045"/>
    <lineage>
        <taxon>Eukaryota</taxon>
        <taxon>Sar</taxon>
        <taxon>Stramenopiles</taxon>
        <taxon>Oomycota</taxon>
        <taxon>Peronosporomycetes</taxon>
        <taxon>Pythiales</taxon>
        <taxon>Pythiaceae</taxon>
        <taxon>Pythium</taxon>
    </lineage>
</organism>
<dbReference type="Proteomes" id="UP000794436">
    <property type="component" value="Unassembled WGS sequence"/>
</dbReference>
<gene>
    <name evidence="1" type="ORF">Poli38472_011211</name>
</gene>
<reference evidence="1" key="1">
    <citation type="submission" date="2019-03" db="EMBL/GenBank/DDBJ databases">
        <title>Long read genome sequence of the mycoparasitic Pythium oligandrum ATCC 38472 isolated from sugarbeet rhizosphere.</title>
        <authorList>
            <person name="Gaulin E."/>
        </authorList>
    </citation>
    <scope>NUCLEOTIDE SEQUENCE</scope>
    <source>
        <strain evidence="1">ATCC 38472_TT</strain>
    </source>
</reference>
<comment type="caution">
    <text evidence="1">The sequence shown here is derived from an EMBL/GenBank/DDBJ whole genome shotgun (WGS) entry which is preliminary data.</text>
</comment>
<protein>
    <submittedName>
        <fullName evidence="1">Uncharacterized protein</fullName>
    </submittedName>
</protein>
<evidence type="ECO:0000313" key="1">
    <source>
        <dbReference type="EMBL" id="TMW67591.1"/>
    </source>
</evidence>
<evidence type="ECO:0000313" key="2">
    <source>
        <dbReference type="Proteomes" id="UP000794436"/>
    </source>
</evidence>